<dbReference type="InterPro" id="IPR001878">
    <property type="entry name" value="Znf_CCHC"/>
</dbReference>
<evidence type="ECO:0000313" key="3">
    <source>
        <dbReference type="EMBL" id="GFY31346.1"/>
    </source>
</evidence>
<dbReference type="AlphaFoldDB" id="A0A8X6WC19"/>
<dbReference type="InterPro" id="IPR038269">
    <property type="entry name" value="SCAN_sf"/>
</dbReference>
<keyword evidence="1" id="KW-0175">Coiled coil</keyword>
<gene>
    <name evidence="3" type="primary">Tf2-6_151</name>
    <name evidence="3" type="ORF">TNCV_753041</name>
</gene>
<proteinExistence type="predicted"/>
<reference evidence="3" key="1">
    <citation type="submission" date="2020-08" db="EMBL/GenBank/DDBJ databases">
        <title>Multicomponent nature underlies the extraordinary mechanical properties of spider dragline silk.</title>
        <authorList>
            <person name="Kono N."/>
            <person name="Nakamura H."/>
            <person name="Mori M."/>
            <person name="Yoshida Y."/>
            <person name="Ohtoshi R."/>
            <person name="Malay A.D."/>
            <person name="Moran D.A.P."/>
            <person name="Tomita M."/>
            <person name="Numata K."/>
            <person name="Arakawa K."/>
        </authorList>
    </citation>
    <scope>NUCLEOTIDE SEQUENCE</scope>
</reference>
<accession>A0A8X6WC19</accession>
<dbReference type="CDD" id="cd00303">
    <property type="entry name" value="retropepsin_like"/>
    <property type="match status" value="1"/>
</dbReference>
<dbReference type="Pfam" id="PF00098">
    <property type="entry name" value="zf-CCHC"/>
    <property type="match status" value="1"/>
</dbReference>
<dbReference type="InterPro" id="IPR036875">
    <property type="entry name" value="Znf_CCHC_sf"/>
</dbReference>
<dbReference type="GO" id="GO:0008270">
    <property type="term" value="F:zinc ion binding"/>
    <property type="evidence" value="ECO:0007669"/>
    <property type="project" value="InterPro"/>
</dbReference>
<dbReference type="Gene3D" id="1.10.4020.10">
    <property type="entry name" value="DNA breaking-rejoining enzymes"/>
    <property type="match status" value="1"/>
</dbReference>
<dbReference type="SMART" id="SM00343">
    <property type="entry name" value="ZnF_C2HC"/>
    <property type="match status" value="1"/>
</dbReference>
<evidence type="ECO:0000313" key="4">
    <source>
        <dbReference type="Proteomes" id="UP000887159"/>
    </source>
</evidence>
<evidence type="ECO:0000259" key="2">
    <source>
        <dbReference type="SMART" id="SM00343"/>
    </source>
</evidence>
<dbReference type="PANTHER" id="PTHR46888">
    <property type="entry name" value="ZINC KNUCKLE DOMAINCONTAINING PROTEIN-RELATED"/>
    <property type="match status" value="1"/>
</dbReference>
<dbReference type="GO" id="GO:0006508">
    <property type="term" value="P:proteolysis"/>
    <property type="evidence" value="ECO:0007669"/>
    <property type="project" value="InterPro"/>
</dbReference>
<dbReference type="InterPro" id="IPR021109">
    <property type="entry name" value="Peptidase_aspartic_dom_sf"/>
</dbReference>
<protein>
    <submittedName>
        <fullName evidence="3">Transposon Tf2-6 polyprotein</fullName>
    </submittedName>
</protein>
<dbReference type="GO" id="GO:0003676">
    <property type="term" value="F:nucleic acid binding"/>
    <property type="evidence" value="ECO:0007669"/>
    <property type="project" value="InterPro"/>
</dbReference>
<keyword evidence="4" id="KW-1185">Reference proteome</keyword>
<dbReference type="SUPFAM" id="SSF47353">
    <property type="entry name" value="Retrovirus capsid dimerization domain-like"/>
    <property type="match status" value="1"/>
</dbReference>
<dbReference type="GO" id="GO:0004190">
    <property type="term" value="F:aspartic-type endopeptidase activity"/>
    <property type="evidence" value="ECO:0007669"/>
    <property type="project" value="InterPro"/>
</dbReference>
<dbReference type="SUPFAM" id="SSF57756">
    <property type="entry name" value="Retrovirus zinc finger-like domains"/>
    <property type="match status" value="1"/>
</dbReference>
<evidence type="ECO:0000256" key="1">
    <source>
        <dbReference type="SAM" id="Coils"/>
    </source>
</evidence>
<feature type="coiled-coil region" evidence="1">
    <location>
        <begin position="54"/>
        <end position="92"/>
    </location>
</feature>
<feature type="domain" description="CCHC-type" evidence="2">
    <location>
        <begin position="338"/>
        <end position="354"/>
    </location>
</feature>
<dbReference type="Proteomes" id="UP000887159">
    <property type="component" value="Unassembled WGS sequence"/>
</dbReference>
<comment type="caution">
    <text evidence="3">The sequence shown here is derived from an EMBL/GenBank/DDBJ whole genome shotgun (WGS) entry which is preliminary data.</text>
</comment>
<dbReference type="SUPFAM" id="SSF50630">
    <property type="entry name" value="Acid proteases"/>
    <property type="match status" value="1"/>
</dbReference>
<name>A0A8X6WC19_TRICX</name>
<dbReference type="EMBL" id="BMAU01021397">
    <property type="protein sequence ID" value="GFY31346.1"/>
    <property type="molecule type" value="Genomic_DNA"/>
</dbReference>
<organism evidence="3 4">
    <name type="scientific">Trichonephila clavipes</name>
    <name type="common">Golden silk orbweaver</name>
    <name type="synonym">Nephila clavipes</name>
    <dbReference type="NCBI Taxonomy" id="2585209"/>
    <lineage>
        <taxon>Eukaryota</taxon>
        <taxon>Metazoa</taxon>
        <taxon>Ecdysozoa</taxon>
        <taxon>Arthropoda</taxon>
        <taxon>Chelicerata</taxon>
        <taxon>Arachnida</taxon>
        <taxon>Araneae</taxon>
        <taxon>Araneomorphae</taxon>
        <taxon>Entelegynae</taxon>
        <taxon>Araneoidea</taxon>
        <taxon>Nephilidae</taxon>
        <taxon>Trichonephila</taxon>
    </lineage>
</organism>
<dbReference type="PROSITE" id="PS00141">
    <property type="entry name" value="ASP_PROTEASE"/>
    <property type="match status" value="1"/>
</dbReference>
<dbReference type="PANTHER" id="PTHR46888:SF1">
    <property type="entry name" value="RIBONUCLEASE H"/>
    <property type="match status" value="1"/>
</dbReference>
<sequence>MAFLLSKKKEHLIELAEELGLIVEASLTKLKLKDLIVKSPDYVEEDVKVRFDSIVEDRIRTEEKEEKLRREQREYEEKLRREEREYELEKLRIQPEKNANIMNNSENVQAPKMIHETFHKFNMKDDISLNLTLFERHAELTFLPKKDWVQKLIGLIPIDIAHLIAREPADKCNDYNQVKRLLLKIFKLSPEKLRQLFISHRKSNERTWQDFFSEIQTYFDGWISGLNVETFDQLRELITADQIKKSAPYEFQERFLDEWSTINSPAEIAEKFEEYESVRRTLRPKFYNSFANERYEASGSNDTYFQRTECLQSGSNRRERKHFQSNGTSYSGKSKRLTCSYCKGPGHYAVDCTKRPKCSKINNYLIQICSRTSRERIKTRKITMGNKIIEALIDSGSSVLLIREDVSKGIIEPSRLSKDIAVLFGLGKYEVRTKGSFQRKIELDGEEYSLTWHVVPTPSL</sequence>
<dbReference type="InterPro" id="IPR001969">
    <property type="entry name" value="Aspartic_peptidase_AS"/>
</dbReference>